<dbReference type="InterPro" id="IPR011006">
    <property type="entry name" value="CheY-like_superfamily"/>
</dbReference>
<feature type="domain" description="Response regulatory" evidence="10">
    <location>
        <begin position="2"/>
        <end position="119"/>
    </location>
</feature>
<evidence type="ECO:0000256" key="8">
    <source>
        <dbReference type="PROSITE-ProRule" id="PRU00169"/>
    </source>
</evidence>
<dbReference type="InterPro" id="IPR001789">
    <property type="entry name" value="Sig_transdc_resp-reg_receiver"/>
</dbReference>
<evidence type="ECO:0000256" key="4">
    <source>
        <dbReference type="ARBA" id="ARBA00023012"/>
    </source>
</evidence>
<comment type="caution">
    <text evidence="11">The sequence shown here is derived from an EMBL/GenBank/DDBJ whole genome shotgun (WGS) entry which is preliminary data.</text>
</comment>
<evidence type="ECO:0000259" key="10">
    <source>
        <dbReference type="PROSITE" id="PS50110"/>
    </source>
</evidence>
<dbReference type="PROSITE" id="PS50110">
    <property type="entry name" value="RESPONSE_REGULATORY"/>
    <property type="match status" value="1"/>
</dbReference>
<feature type="modified residue" description="4-aspartylphosphate" evidence="8">
    <location>
        <position position="54"/>
    </location>
</feature>
<reference evidence="12" key="1">
    <citation type="journal article" date="2019" name="Int. J. Syst. Evol. Microbiol.">
        <title>The Global Catalogue of Microorganisms (GCM) 10K type strain sequencing project: providing services to taxonomists for standard genome sequencing and annotation.</title>
        <authorList>
            <consortium name="The Broad Institute Genomics Platform"/>
            <consortium name="The Broad Institute Genome Sequencing Center for Infectious Disease"/>
            <person name="Wu L."/>
            <person name="Ma J."/>
        </authorList>
    </citation>
    <scope>NUCLEOTIDE SEQUENCE [LARGE SCALE GENOMIC DNA]</scope>
    <source>
        <strain evidence="12">CCUG 59129</strain>
    </source>
</reference>
<dbReference type="Gene3D" id="1.10.10.60">
    <property type="entry name" value="Homeodomain-like"/>
    <property type="match status" value="2"/>
</dbReference>
<dbReference type="SMART" id="SM00448">
    <property type="entry name" value="REC"/>
    <property type="match status" value="1"/>
</dbReference>
<keyword evidence="12" id="KW-1185">Reference proteome</keyword>
<evidence type="ECO:0000256" key="3">
    <source>
        <dbReference type="ARBA" id="ARBA00022553"/>
    </source>
</evidence>
<dbReference type="SMART" id="SM00342">
    <property type="entry name" value="HTH_ARAC"/>
    <property type="match status" value="1"/>
</dbReference>
<dbReference type="InterPro" id="IPR009057">
    <property type="entry name" value="Homeodomain-like_sf"/>
</dbReference>
<dbReference type="InterPro" id="IPR020449">
    <property type="entry name" value="Tscrpt_reg_AraC-type_HTH"/>
</dbReference>
<name>A0ABW3HQX5_9BACL</name>
<accession>A0ABW3HQX5</accession>
<dbReference type="InterPro" id="IPR041522">
    <property type="entry name" value="CdaR_GGDEF"/>
</dbReference>
<proteinExistence type="predicted"/>
<dbReference type="Gene3D" id="3.40.50.2300">
    <property type="match status" value="1"/>
</dbReference>
<evidence type="ECO:0000256" key="5">
    <source>
        <dbReference type="ARBA" id="ARBA00023015"/>
    </source>
</evidence>
<dbReference type="RefSeq" id="WP_377564139.1">
    <property type="nucleotide sequence ID" value="NZ_JBHTJZ010000011.1"/>
</dbReference>
<keyword evidence="2" id="KW-0963">Cytoplasm</keyword>
<evidence type="ECO:0000256" key="2">
    <source>
        <dbReference type="ARBA" id="ARBA00022490"/>
    </source>
</evidence>
<dbReference type="PANTHER" id="PTHR42713:SF3">
    <property type="entry name" value="TRANSCRIPTIONAL REGULATORY PROTEIN HPTR"/>
    <property type="match status" value="1"/>
</dbReference>
<dbReference type="InterPro" id="IPR018060">
    <property type="entry name" value="HTH_AraC"/>
</dbReference>
<keyword evidence="7" id="KW-0804">Transcription</keyword>
<keyword evidence="6" id="KW-0238">DNA-binding</keyword>
<dbReference type="Proteomes" id="UP001596989">
    <property type="component" value="Unassembled WGS sequence"/>
</dbReference>
<evidence type="ECO:0000313" key="11">
    <source>
        <dbReference type="EMBL" id="MFD0959859.1"/>
    </source>
</evidence>
<evidence type="ECO:0000313" key="12">
    <source>
        <dbReference type="Proteomes" id="UP001596989"/>
    </source>
</evidence>
<keyword evidence="5" id="KW-0805">Transcription regulation</keyword>
<dbReference type="Pfam" id="PF00072">
    <property type="entry name" value="Response_reg"/>
    <property type="match status" value="1"/>
</dbReference>
<dbReference type="EMBL" id="JBHTJZ010000011">
    <property type="protein sequence ID" value="MFD0959859.1"/>
    <property type="molecule type" value="Genomic_DNA"/>
</dbReference>
<sequence>MKVIIVDDEPMTRNGLRRFIKWDELGIEVAGEAEDGIAAYELYLEKRPDIVLCDVRMPRMDGIAFAGRIRQIDPDCRIIFLSGYNDVDYLKSAIKLQAVDYMLKPIQMAELTELLRQTIETVLSMRKEQWELQAMRSQFDRSKSELTEHLLKALVADDSGSSERAREKQSDIARLHPSFPLTGYYLGISFRFRDEADKQVWQDAAIAEAEKADLPVLASLIDGMGFALAAIHGPKGDERIALWVDRLIRRRERGEPVGITAGIGEPCHSLNGCSSTYRQSLIALSYQFYRGWGTVIAYTSLPQEQREPRLLDKQAIIKFEELLQNKQLQAAEQWLDTIINELLLHTPADIEGIRKKLFRWYASMTRIYPEAMWEFEHDRTWAAMFVSGELYTIRKFLVQRLSGIGEALDQMNMGDKAVIRDILSFIQDNYDKDVSVNTIAGHVHLAPTYMCMLFKKEKGLSIHDYITQYRIKQAKRLLEDRKLKLYEVAARVGYQDANYFAKVFRKVTGVVPSQYRDARQDGG</sequence>
<organism evidence="11 12">
    <name type="scientific">Paenibacillus chungangensis</name>
    <dbReference type="NCBI Taxonomy" id="696535"/>
    <lineage>
        <taxon>Bacteria</taxon>
        <taxon>Bacillati</taxon>
        <taxon>Bacillota</taxon>
        <taxon>Bacilli</taxon>
        <taxon>Bacillales</taxon>
        <taxon>Paenibacillaceae</taxon>
        <taxon>Paenibacillus</taxon>
    </lineage>
</organism>
<dbReference type="Pfam" id="PF17853">
    <property type="entry name" value="GGDEF_2"/>
    <property type="match status" value="1"/>
</dbReference>
<dbReference type="InterPro" id="IPR051552">
    <property type="entry name" value="HptR"/>
</dbReference>
<dbReference type="Pfam" id="PF12833">
    <property type="entry name" value="HTH_18"/>
    <property type="match status" value="1"/>
</dbReference>
<evidence type="ECO:0000259" key="9">
    <source>
        <dbReference type="PROSITE" id="PS01124"/>
    </source>
</evidence>
<dbReference type="SUPFAM" id="SSF46689">
    <property type="entry name" value="Homeodomain-like"/>
    <property type="match status" value="2"/>
</dbReference>
<evidence type="ECO:0000256" key="6">
    <source>
        <dbReference type="ARBA" id="ARBA00023125"/>
    </source>
</evidence>
<dbReference type="CDD" id="cd17536">
    <property type="entry name" value="REC_YesN-like"/>
    <property type="match status" value="1"/>
</dbReference>
<keyword evidence="3 8" id="KW-0597">Phosphoprotein</keyword>
<dbReference type="SUPFAM" id="SSF52172">
    <property type="entry name" value="CheY-like"/>
    <property type="match status" value="1"/>
</dbReference>
<evidence type="ECO:0000256" key="1">
    <source>
        <dbReference type="ARBA" id="ARBA00004496"/>
    </source>
</evidence>
<comment type="subcellular location">
    <subcellularLocation>
        <location evidence="1">Cytoplasm</location>
    </subcellularLocation>
</comment>
<protein>
    <submittedName>
        <fullName evidence="11">Response regulator</fullName>
    </submittedName>
</protein>
<keyword evidence="4" id="KW-0902">Two-component regulatory system</keyword>
<evidence type="ECO:0000256" key="7">
    <source>
        <dbReference type="ARBA" id="ARBA00023163"/>
    </source>
</evidence>
<dbReference type="PRINTS" id="PR00032">
    <property type="entry name" value="HTHARAC"/>
</dbReference>
<gene>
    <name evidence="11" type="ORF">ACFQ2I_10695</name>
</gene>
<dbReference type="PANTHER" id="PTHR42713">
    <property type="entry name" value="HISTIDINE KINASE-RELATED"/>
    <property type="match status" value="1"/>
</dbReference>
<dbReference type="PROSITE" id="PS01124">
    <property type="entry name" value="HTH_ARAC_FAMILY_2"/>
    <property type="match status" value="1"/>
</dbReference>
<feature type="domain" description="HTH araC/xylS-type" evidence="9">
    <location>
        <begin position="420"/>
        <end position="518"/>
    </location>
</feature>